<dbReference type="NCBIfam" id="TIGR00150">
    <property type="entry name" value="T6A_YjeE"/>
    <property type="match status" value="1"/>
</dbReference>
<dbReference type="Pfam" id="PF01636">
    <property type="entry name" value="APH"/>
    <property type="match status" value="1"/>
</dbReference>
<dbReference type="GO" id="GO:0002949">
    <property type="term" value="P:tRNA threonylcarbamoyladenosine modification"/>
    <property type="evidence" value="ECO:0007669"/>
    <property type="project" value="InterPro"/>
</dbReference>
<dbReference type="SUPFAM" id="SSF56112">
    <property type="entry name" value="Protein kinase-like (PK-like)"/>
    <property type="match status" value="1"/>
</dbReference>
<dbReference type="InterPro" id="IPR011009">
    <property type="entry name" value="Kinase-like_dom_sf"/>
</dbReference>
<dbReference type="GO" id="GO:0005524">
    <property type="term" value="F:ATP binding"/>
    <property type="evidence" value="ECO:0007669"/>
    <property type="project" value="UniProtKB-KW"/>
</dbReference>
<name>A0A4R2GLW3_9HYPH</name>
<accession>A0A4R2GLW3</accession>
<evidence type="ECO:0000256" key="5">
    <source>
        <dbReference type="ARBA" id="ARBA00022694"/>
    </source>
</evidence>
<evidence type="ECO:0000256" key="9">
    <source>
        <dbReference type="ARBA" id="ARBA00022842"/>
    </source>
</evidence>
<evidence type="ECO:0000256" key="8">
    <source>
        <dbReference type="ARBA" id="ARBA00022840"/>
    </source>
</evidence>
<evidence type="ECO:0000256" key="1">
    <source>
        <dbReference type="ARBA" id="ARBA00004496"/>
    </source>
</evidence>
<dbReference type="Pfam" id="PF02367">
    <property type="entry name" value="TsaE"/>
    <property type="match status" value="1"/>
</dbReference>
<dbReference type="PANTHER" id="PTHR33540:SF2">
    <property type="entry name" value="TRNA THREONYLCARBAMOYLADENOSINE BIOSYNTHESIS PROTEIN TSAE"/>
    <property type="match status" value="1"/>
</dbReference>
<dbReference type="Gene3D" id="3.30.200.20">
    <property type="entry name" value="Phosphorylase Kinase, domain 1"/>
    <property type="match status" value="1"/>
</dbReference>
<evidence type="ECO:0000256" key="6">
    <source>
        <dbReference type="ARBA" id="ARBA00022723"/>
    </source>
</evidence>
<evidence type="ECO:0000259" key="12">
    <source>
        <dbReference type="Pfam" id="PF01636"/>
    </source>
</evidence>
<keyword evidence="6" id="KW-0479">Metal-binding</keyword>
<protein>
    <recommendedName>
        <fullName evidence="3">tRNA threonylcarbamoyladenosine biosynthesis protein TsaE</fullName>
    </recommendedName>
    <alternativeName>
        <fullName evidence="10">t(6)A37 threonylcarbamoyladenosine biosynthesis protein TsaE</fullName>
    </alternativeName>
</protein>
<dbReference type="Gene3D" id="3.40.50.300">
    <property type="entry name" value="P-loop containing nucleotide triphosphate hydrolases"/>
    <property type="match status" value="1"/>
</dbReference>
<evidence type="ECO:0000256" key="11">
    <source>
        <dbReference type="SAM" id="MobiDB-lite"/>
    </source>
</evidence>
<keyword evidence="14" id="KW-1185">Reference proteome</keyword>
<gene>
    <name evidence="13" type="ORF">EV666_11517</name>
</gene>
<comment type="caution">
    <text evidence="13">The sequence shown here is derived from an EMBL/GenBank/DDBJ whole genome shotgun (WGS) entry which is preliminary data.</text>
</comment>
<dbReference type="Proteomes" id="UP000294881">
    <property type="component" value="Unassembled WGS sequence"/>
</dbReference>
<evidence type="ECO:0000313" key="13">
    <source>
        <dbReference type="EMBL" id="TCO10145.1"/>
    </source>
</evidence>
<evidence type="ECO:0000256" key="4">
    <source>
        <dbReference type="ARBA" id="ARBA00022490"/>
    </source>
</evidence>
<feature type="compositionally biased region" description="Low complexity" evidence="11">
    <location>
        <begin position="1"/>
        <end position="19"/>
    </location>
</feature>
<reference evidence="13 14" key="1">
    <citation type="submission" date="2019-03" db="EMBL/GenBank/DDBJ databases">
        <title>Genomic Encyclopedia of Type Strains, Phase IV (KMG-IV): sequencing the most valuable type-strain genomes for metagenomic binning, comparative biology and taxonomic classification.</title>
        <authorList>
            <person name="Goeker M."/>
        </authorList>
    </citation>
    <scope>NUCLEOTIDE SEQUENCE [LARGE SCALE GENOMIC DNA]</scope>
    <source>
        <strain evidence="13 14">DSM 22958</strain>
    </source>
</reference>
<comment type="subcellular location">
    <subcellularLocation>
        <location evidence="1">Cytoplasm</location>
    </subcellularLocation>
</comment>
<dbReference type="InterPro" id="IPR027417">
    <property type="entry name" value="P-loop_NTPase"/>
</dbReference>
<feature type="domain" description="Aminoglycoside phosphotransferase" evidence="12">
    <location>
        <begin position="236"/>
        <end position="488"/>
    </location>
</feature>
<dbReference type="InterPro" id="IPR003442">
    <property type="entry name" value="T6A_TsaE"/>
</dbReference>
<evidence type="ECO:0000256" key="3">
    <source>
        <dbReference type="ARBA" id="ARBA00019010"/>
    </source>
</evidence>
<keyword evidence="9" id="KW-0460">Magnesium</keyword>
<dbReference type="PANTHER" id="PTHR33540">
    <property type="entry name" value="TRNA THREONYLCARBAMOYLADENOSINE BIOSYNTHESIS PROTEIN TSAE"/>
    <property type="match status" value="1"/>
</dbReference>
<dbReference type="SUPFAM" id="SSF52540">
    <property type="entry name" value="P-loop containing nucleoside triphosphate hydrolases"/>
    <property type="match status" value="1"/>
</dbReference>
<evidence type="ECO:0000256" key="2">
    <source>
        <dbReference type="ARBA" id="ARBA00007599"/>
    </source>
</evidence>
<keyword evidence="5" id="KW-0819">tRNA processing</keyword>
<keyword evidence="8" id="KW-0067">ATP-binding</keyword>
<evidence type="ECO:0000313" key="14">
    <source>
        <dbReference type="Proteomes" id="UP000294881"/>
    </source>
</evidence>
<keyword evidence="4" id="KW-0963">Cytoplasm</keyword>
<sequence length="567" mass="61909">MTVSLTSAPTHASPDAAAARDLPVTTAPVTPLQTVIHSARPGARANRRAHAADAGRHGAQGPYVITWTVDLPDEAATRHLALILSETLKPGDMITLSGDLGAGKSTLARALLRILANDPELEAPSPTFTLIQEYETPFGEVAHADLYRLSGADDLIELGWEEITRHALTLVEWPDRAGEMLSPDRLDVLLQMDPAGAEGSRVAVLTGHGKWAGRLAMTRAIRTVFQKAGWDKARRTFLQGDASSRSYERLIRPNGQTAVLMVSPRQPDGPPIRRGKPYSAIAHLAESVHAFVAIANGLRSLSISAPAILGRDLDAGVLLVEDLGAQGVVNENGPIPSRYEEAVRLLARMHAVQLPHTLPVSDGVDHVIPPYDMEALQIEVDLLLDWYVPATVRTLPALARSQFTGAWVDVLRPVIAGPQTWTLRDYHSPNLLWLPERQGLQRIGVIDFQDAVLGHPAYDVMSLLQDARVTVPPALELQLLRAYASARASDADFDMADFAAAYAVLGAQRATKLLGIFMRLDRRDGKPQYLAHLPRIKRYLLRNLAHPALAPVKKWYETYLIHVVEGD</sequence>
<organism evidence="13 14">
    <name type="scientific">Camelimonas lactis</name>
    <dbReference type="NCBI Taxonomy" id="659006"/>
    <lineage>
        <taxon>Bacteria</taxon>
        <taxon>Pseudomonadati</taxon>
        <taxon>Pseudomonadota</taxon>
        <taxon>Alphaproteobacteria</taxon>
        <taxon>Hyphomicrobiales</taxon>
        <taxon>Chelatococcaceae</taxon>
        <taxon>Camelimonas</taxon>
    </lineage>
</organism>
<dbReference type="InterPro" id="IPR002575">
    <property type="entry name" value="Aminoglycoside_PTrfase"/>
</dbReference>
<dbReference type="AlphaFoldDB" id="A0A4R2GLW3"/>
<dbReference type="GO" id="GO:0046872">
    <property type="term" value="F:metal ion binding"/>
    <property type="evidence" value="ECO:0007669"/>
    <property type="project" value="UniProtKB-KW"/>
</dbReference>
<evidence type="ECO:0000256" key="7">
    <source>
        <dbReference type="ARBA" id="ARBA00022741"/>
    </source>
</evidence>
<proteinExistence type="inferred from homology"/>
<evidence type="ECO:0000256" key="10">
    <source>
        <dbReference type="ARBA" id="ARBA00032441"/>
    </source>
</evidence>
<dbReference type="Gene3D" id="3.90.1200.10">
    <property type="match status" value="1"/>
</dbReference>
<feature type="region of interest" description="Disordered" evidence="11">
    <location>
        <begin position="1"/>
        <end position="21"/>
    </location>
</feature>
<comment type="similarity">
    <text evidence="2">Belongs to the TsaE family.</text>
</comment>
<keyword evidence="7" id="KW-0547">Nucleotide-binding</keyword>
<dbReference type="EMBL" id="SLWL01000015">
    <property type="protein sequence ID" value="TCO10145.1"/>
    <property type="molecule type" value="Genomic_DNA"/>
</dbReference>
<dbReference type="GO" id="GO:0005737">
    <property type="term" value="C:cytoplasm"/>
    <property type="evidence" value="ECO:0007669"/>
    <property type="project" value="UniProtKB-SubCell"/>
</dbReference>